<dbReference type="Proteomes" id="UP000735302">
    <property type="component" value="Unassembled WGS sequence"/>
</dbReference>
<proteinExistence type="predicted"/>
<organism evidence="1 2">
    <name type="scientific">Plakobranchus ocellatus</name>
    <dbReference type="NCBI Taxonomy" id="259542"/>
    <lineage>
        <taxon>Eukaryota</taxon>
        <taxon>Metazoa</taxon>
        <taxon>Spiralia</taxon>
        <taxon>Lophotrochozoa</taxon>
        <taxon>Mollusca</taxon>
        <taxon>Gastropoda</taxon>
        <taxon>Heterobranchia</taxon>
        <taxon>Euthyneura</taxon>
        <taxon>Panpulmonata</taxon>
        <taxon>Sacoglossa</taxon>
        <taxon>Placobranchoidea</taxon>
        <taxon>Plakobranchidae</taxon>
        <taxon>Plakobranchus</taxon>
    </lineage>
</organism>
<keyword evidence="2" id="KW-1185">Reference proteome</keyword>
<dbReference type="PANTHER" id="PTHR47773:SF1">
    <property type="entry name" value="C2H2-TYPE DOMAIN-CONTAINING PROTEIN"/>
    <property type="match status" value="1"/>
</dbReference>
<reference evidence="1 2" key="1">
    <citation type="journal article" date="2021" name="Elife">
        <title>Chloroplast acquisition without the gene transfer in kleptoplastic sea slugs, Plakobranchus ocellatus.</title>
        <authorList>
            <person name="Maeda T."/>
            <person name="Takahashi S."/>
            <person name="Yoshida T."/>
            <person name="Shimamura S."/>
            <person name="Takaki Y."/>
            <person name="Nagai Y."/>
            <person name="Toyoda A."/>
            <person name="Suzuki Y."/>
            <person name="Arimoto A."/>
            <person name="Ishii H."/>
            <person name="Satoh N."/>
            <person name="Nishiyama T."/>
            <person name="Hasebe M."/>
            <person name="Maruyama T."/>
            <person name="Minagawa J."/>
            <person name="Obokata J."/>
            <person name="Shigenobu S."/>
        </authorList>
    </citation>
    <scope>NUCLEOTIDE SEQUENCE [LARGE SCALE GENOMIC DNA]</scope>
</reference>
<name>A0AAV3ZFE7_9GAST</name>
<dbReference type="AlphaFoldDB" id="A0AAV3ZFE7"/>
<gene>
    <name evidence="1" type="ORF">PoB_001981500</name>
</gene>
<evidence type="ECO:0000313" key="2">
    <source>
        <dbReference type="Proteomes" id="UP000735302"/>
    </source>
</evidence>
<evidence type="ECO:0000313" key="1">
    <source>
        <dbReference type="EMBL" id="GFN93309.1"/>
    </source>
</evidence>
<comment type="caution">
    <text evidence="1">The sequence shown here is derived from an EMBL/GenBank/DDBJ whole genome shotgun (WGS) entry which is preliminary data.</text>
</comment>
<sequence>MLQILPVHEGDVAALRYAKSLELQSCGLASDSPQLSPTELATHCTRETHGAAKTEALIDKLLTNLIGAMGLEMLGVTLFDNETITSPWDQQRDRIICIQDPPKVPLHRQVGTKSKGGLALPVYHCARGFTSLESFYLHINRYIPGESTNCANFQAYMLGGIVQWNEDRRSAAMSDKTLLCCYSYELQHVVKRTATSIEADPGVNLQQTARYTVRTRQKQPG</sequence>
<dbReference type="EMBL" id="BLXT01002329">
    <property type="protein sequence ID" value="GFN93309.1"/>
    <property type="molecule type" value="Genomic_DNA"/>
</dbReference>
<dbReference type="PANTHER" id="PTHR47773">
    <property type="entry name" value="SI:DKEY-9I5.2-RELATED"/>
    <property type="match status" value="1"/>
</dbReference>
<accession>A0AAV3ZFE7</accession>
<protein>
    <submittedName>
        <fullName evidence="1">Uncharacterized protein</fullName>
    </submittedName>
</protein>